<dbReference type="EMBL" id="AODQ01000078">
    <property type="protein sequence ID" value="EMR02005.1"/>
    <property type="molecule type" value="Genomic_DNA"/>
</dbReference>
<evidence type="ECO:0008006" key="4">
    <source>
        <dbReference type="Google" id="ProtNLM"/>
    </source>
</evidence>
<evidence type="ECO:0000313" key="2">
    <source>
        <dbReference type="EMBL" id="EMR02005.1"/>
    </source>
</evidence>
<keyword evidence="3" id="KW-1185">Reference proteome</keyword>
<dbReference type="STRING" id="1279009.ADICEAN_02864"/>
<protein>
    <recommendedName>
        <fullName evidence="4">DUF5683 domain-containing protein</fullName>
    </recommendedName>
</protein>
<feature type="signal peptide" evidence="1">
    <location>
        <begin position="1"/>
        <end position="18"/>
    </location>
</feature>
<comment type="caution">
    <text evidence="2">The sequence shown here is derived from an EMBL/GenBank/DDBJ whole genome shotgun (WGS) entry which is preliminary data.</text>
</comment>
<reference evidence="2 3" key="1">
    <citation type="journal article" date="2013" name="Genome Announc.">
        <title>Draft Genome Sequence of Cesiribacter andamanensis Strain AMV16T, Isolated from a Soil Sample from a Mud Volcano in the Andaman Islands, India.</title>
        <authorList>
            <person name="Shivaji S."/>
            <person name="Ara S."/>
            <person name="Begum Z."/>
            <person name="Srinivas T.N."/>
            <person name="Singh A."/>
            <person name="Kumar Pinnaka A."/>
        </authorList>
    </citation>
    <scope>NUCLEOTIDE SEQUENCE [LARGE SCALE GENOMIC DNA]</scope>
    <source>
        <strain evidence="2 3">AMV16</strain>
    </source>
</reference>
<dbReference type="AlphaFoldDB" id="M7NJN0"/>
<gene>
    <name evidence="2" type="ORF">ADICEAN_02864</name>
</gene>
<organism evidence="2 3">
    <name type="scientific">Cesiribacter andamanensis AMV16</name>
    <dbReference type="NCBI Taxonomy" id="1279009"/>
    <lineage>
        <taxon>Bacteria</taxon>
        <taxon>Pseudomonadati</taxon>
        <taxon>Bacteroidota</taxon>
        <taxon>Cytophagia</taxon>
        <taxon>Cytophagales</taxon>
        <taxon>Cesiribacteraceae</taxon>
        <taxon>Cesiribacter</taxon>
    </lineage>
</organism>
<keyword evidence="1" id="KW-0732">Signal</keyword>
<sequence>MKKLIFSLLLALPLAVFAQGSGITIVLNNGDTLRTSYVGIINTPTLFNQPHIQLNPLKKDQKILIRDIQVVEGYDPEKGRFRHFRRMPAPYHNTLAERGIKTDRIDGYYVNIHQHGMYTGSYSWRHFFYAKDGDALKKMNLANLRADLNDSPLAMAHYRKANALRWTQLGLYAVGTALLVKGFHQSFSHQEEELTPPGVVLSENDKKSLRYMIGGAVMLSVPFYLNAPKQKYMSQALRAY</sequence>
<dbReference type="Proteomes" id="UP000011910">
    <property type="component" value="Unassembled WGS sequence"/>
</dbReference>
<dbReference type="RefSeq" id="WP_009196251.1">
    <property type="nucleotide sequence ID" value="NZ_AODQ01000078.1"/>
</dbReference>
<dbReference type="OrthoDB" id="791508at2"/>
<accession>M7NJN0</accession>
<feature type="chain" id="PRO_5004082211" description="DUF5683 domain-containing protein" evidence="1">
    <location>
        <begin position="19"/>
        <end position="240"/>
    </location>
</feature>
<proteinExistence type="predicted"/>
<evidence type="ECO:0000256" key="1">
    <source>
        <dbReference type="SAM" id="SignalP"/>
    </source>
</evidence>
<evidence type="ECO:0000313" key="3">
    <source>
        <dbReference type="Proteomes" id="UP000011910"/>
    </source>
</evidence>
<name>M7NJN0_9BACT</name>